<dbReference type="SUPFAM" id="SSF52540">
    <property type="entry name" value="P-loop containing nucleoside triphosphate hydrolases"/>
    <property type="match status" value="2"/>
</dbReference>
<dbReference type="Pfam" id="PF02463">
    <property type="entry name" value="SMC_N"/>
    <property type="match status" value="1"/>
</dbReference>
<dbReference type="GO" id="GO:0005634">
    <property type="term" value="C:nucleus"/>
    <property type="evidence" value="ECO:0007669"/>
    <property type="project" value="TreeGrafter"/>
</dbReference>
<evidence type="ECO:0000259" key="5">
    <source>
        <dbReference type="Pfam" id="PF02463"/>
    </source>
</evidence>
<accession>A0A1B2J9I4</accession>
<dbReference type="Gene3D" id="1.10.287.1490">
    <property type="match status" value="1"/>
</dbReference>
<evidence type="ECO:0000256" key="4">
    <source>
        <dbReference type="SAM" id="Coils"/>
    </source>
</evidence>
<dbReference type="PANTHER" id="PTHR45916">
    <property type="entry name" value="STRUCTURAL MAINTENANCE OF CHROMOSOMES PROTEIN 5"/>
    <property type="match status" value="1"/>
</dbReference>
<dbReference type="PANTHER" id="PTHR45916:SF1">
    <property type="entry name" value="STRUCTURAL MAINTENANCE OF CHROMOSOMES PROTEIN 5"/>
    <property type="match status" value="1"/>
</dbReference>
<comment type="similarity">
    <text evidence="1">Belongs to the SMC family. SMC5 subfamily.</text>
</comment>
<dbReference type="Gene3D" id="3.40.50.300">
    <property type="entry name" value="P-loop containing nucleotide triphosphate hydrolases"/>
    <property type="match status" value="2"/>
</dbReference>
<reference evidence="6 7" key="1">
    <citation type="submission" date="2016-02" db="EMBL/GenBank/DDBJ databases">
        <title>Comparative genomic and transcriptomic foundation for Pichia pastoris.</title>
        <authorList>
            <person name="Love K.R."/>
            <person name="Shah K.A."/>
            <person name="Whittaker C.A."/>
            <person name="Wu J."/>
            <person name="Bartlett M.C."/>
            <person name="Ma D."/>
            <person name="Leeson R.L."/>
            <person name="Priest M."/>
            <person name="Young S.K."/>
            <person name="Love J.C."/>
        </authorList>
    </citation>
    <scope>NUCLEOTIDE SEQUENCE [LARGE SCALE GENOMIC DNA]</scope>
    <source>
        <strain evidence="6 7">ATCC 28485</strain>
    </source>
</reference>
<dbReference type="InterPro" id="IPR027417">
    <property type="entry name" value="P-loop_NTPase"/>
</dbReference>
<feature type="domain" description="RecF/RecN/SMC N-terminal" evidence="5">
    <location>
        <begin position="35"/>
        <end position="1036"/>
    </location>
</feature>
<protein>
    <recommendedName>
        <fullName evidence="2">Structural maintenance of chromosomes protein 5</fullName>
    </recommendedName>
</protein>
<dbReference type="AlphaFoldDB" id="A0A1B2J9I4"/>
<dbReference type="GO" id="GO:0003697">
    <property type="term" value="F:single-stranded DNA binding"/>
    <property type="evidence" value="ECO:0007669"/>
    <property type="project" value="TreeGrafter"/>
</dbReference>
<dbReference type="GO" id="GO:0007059">
    <property type="term" value="P:chromosome segregation"/>
    <property type="evidence" value="ECO:0007669"/>
    <property type="project" value="UniProtKB-ARBA"/>
</dbReference>
<feature type="coiled-coil region" evidence="4">
    <location>
        <begin position="793"/>
        <end position="821"/>
    </location>
</feature>
<dbReference type="Proteomes" id="UP000094565">
    <property type="component" value="Chromosome 1"/>
</dbReference>
<keyword evidence="3 4" id="KW-0175">Coiled coil</keyword>
<evidence type="ECO:0000313" key="6">
    <source>
        <dbReference type="EMBL" id="ANZ74671.1"/>
    </source>
</evidence>
<dbReference type="GO" id="GO:0030915">
    <property type="term" value="C:Smc5-Smc6 complex"/>
    <property type="evidence" value="ECO:0007669"/>
    <property type="project" value="TreeGrafter"/>
</dbReference>
<organism evidence="6 7">
    <name type="scientific">Komagataella pastoris</name>
    <name type="common">Yeast</name>
    <name type="synonym">Pichia pastoris</name>
    <dbReference type="NCBI Taxonomy" id="4922"/>
    <lineage>
        <taxon>Eukaryota</taxon>
        <taxon>Fungi</taxon>
        <taxon>Dikarya</taxon>
        <taxon>Ascomycota</taxon>
        <taxon>Saccharomycotina</taxon>
        <taxon>Pichiomycetes</taxon>
        <taxon>Pichiales</taxon>
        <taxon>Pichiaceae</taxon>
        <taxon>Komagataella</taxon>
    </lineage>
</organism>
<proteinExistence type="inferred from homology"/>
<dbReference type="EMBL" id="CP014584">
    <property type="protein sequence ID" value="ANZ74671.1"/>
    <property type="molecule type" value="Genomic_DNA"/>
</dbReference>
<dbReference type="InterPro" id="IPR003395">
    <property type="entry name" value="RecF/RecN/SMC_N"/>
</dbReference>
<evidence type="ECO:0000313" key="7">
    <source>
        <dbReference type="Proteomes" id="UP000094565"/>
    </source>
</evidence>
<keyword evidence="7" id="KW-1185">Reference proteome</keyword>
<feature type="coiled-coil region" evidence="4">
    <location>
        <begin position="650"/>
        <end position="694"/>
    </location>
</feature>
<evidence type="ECO:0000256" key="2">
    <source>
        <dbReference type="ARBA" id="ARBA00018687"/>
    </source>
</evidence>
<feature type="coiled-coil region" evidence="4">
    <location>
        <begin position="259"/>
        <end position="381"/>
    </location>
</feature>
<evidence type="ECO:0000256" key="3">
    <source>
        <dbReference type="ARBA" id="ARBA00023054"/>
    </source>
</evidence>
<dbReference type="GO" id="GO:0000724">
    <property type="term" value="P:double-strand break repair via homologous recombination"/>
    <property type="evidence" value="ECO:0007669"/>
    <property type="project" value="TreeGrafter"/>
</dbReference>
<dbReference type="OrthoDB" id="10254973at2759"/>
<sequence>MGSLSDIDFESHVTQPSKRRKVNGFGLDAYQVGAIIRLRVKNFQNTGLSEFQLNPRLNFIVGPNGSGKSSFVNAVCLGLGGKLEWIAKEQLQLKDFIRNGCDNSFIEIEFKGAETDETLTVKRSFNLTNRSTWTLNGKETTEKMVKERCKELNIQLDNLCQFLPQERVSRFSELKPEQVLYNVLRSYGNGELLEDHKQLIELEKEQINVSQQIKEAITTIDELKFQNLKLKSQVSRYQEYQKIKDNIMLHRNLKPFVELEDLALEAKEYRTEYHEKKKALQEFTDHIKEITQQFQNKDDLYIECEKEVRDIKSLIDEQQQKVFSLEKKLENYDDQIDKWEGEKPSMLRKIEGNRQQLQDIKAALKDSMDEMQSLMKEINEVVSSPADLETKLRELHDERKGISAHESQIVVKLQDIEKTKERELKDQADQVRSDEQALSKIRSDKIFLLDQSNEVDLKRAVLFFRENKTSLNLDGKIFEPAILSVNVDDRFATHLEKCVPRNTLLAFTCVDAKTLKYCQDILRNRVKVNVPLRVAPSEPRIRNRLTHEQLKEFGFSGYLSDFITGEQAVVDMLISNAFLDVVPVSLTNLEPKILEKLSIKDAQGNIRFRNIMEGRQFHELRVSSYGSRQVFSKVSFINDKPRWFTAPVDMDRISRQQQKLEREQARLKQLQEEYEELKRDRPRLKEELEQLTASKTAVLKSISQFKKLKTRHEQISQSVQWQTDQVKKLQSHLSHDKFKRFNELNQKISDTTWKKVEHLRQIKHCIEELHDLKTRLVVKELKRIEEKNRKLALEKLNGEISAQVQNRKNEAEKALDEYSKRRSVVKVKQKELQKLVAELEPSLKERLGKLTESLKKKGQLTMTRLNNQISMLDARLPNVGSFSEASTQKLRLNEDKISQLEELLPTWNSTLESLKAKLTSIQNVWVPKLETIVNQLSTKFTKVFHFNGREGEIHLVKGKTFSEWKIHLVVKFTPSQVSSVFSSTRHSGGEKSFTTAMFLSTLQSFTQSPFRIVDEINQGLDETAEAYVHKLIIETSCYDKEDGTNPTQYFLITPKLLTNLTYHRNMSTHCIFSGRWYHQSGNTLGKGVASRYVEEAQ</sequence>
<evidence type="ECO:0000256" key="1">
    <source>
        <dbReference type="ARBA" id="ARBA00010171"/>
    </source>
</evidence>
<name>A0A1B2J9I4_PICPA</name>
<gene>
    <name evidence="6" type="primary">SMC5</name>
    <name evidence="6" type="ORF">ATY40_BA7501294</name>
</gene>